<accession>A0ABY5KCN5</accession>
<evidence type="ECO:0000313" key="4">
    <source>
        <dbReference type="Proteomes" id="UP001315860"/>
    </source>
</evidence>
<name>A0ABY5KCN5_9ACTN</name>
<evidence type="ECO:0000256" key="2">
    <source>
        <dbReference type="SAM" id="SignalP"/>
    </source>
</evidence>
<feature type="chain" id="PRO_5047272808" evidence="2">
    <location>
        <begin position="29"/>
        <end position="252"/>
    </location>
</feature>
<evidence type="ECO:0000313" key="3">
    <source>
        <dbReference type="EMBL" id="UUI68222.1"/>
    </source>
</evidence>
<feature type="signal peptide" evidence="2">
    <location>
        <begin position="1"/>
        <end position="28"/>
    </location>
</feature>
<keyword evidence="2" id="KW-0732">Signal</keyword>
<evidence type="ECO:0000256" key="1">
    <source>
        <dbReference type="SAM" id="MobiDB-lite"/>
    </source>
</evidence>
<dbReference type="EMBL" id="CP101990">
    <property type="protein sequence ID" value="UUI68222.1"/>
    <property type="molecule type" value="Genomic_DNA"/>
</dbReference>
<gene>
    <name evidence="3" type="ORF">NP095_13570</name>
</gene>
<protein>
    <submittedName>
        <fullName evidence="3">Uncharacterized protein</fullName>
    </submittedName>
</protein>
<reference evidence="3 4" key="1">
    <citation type="submission" date="2022-07" db="EMBL/GenBank/DDBJ databases">
        <title>Novel species in genus Aeromicrobium.</title>
        <authorList>
            <person name="Ye L."/>
        </authorList>
    </citation>
    <scope>NUCLEOTIDE SEQUENCE [LARGE SCALE GENOMIC DNA]</scope>
    <source>
        <strain evidence="4">zg-Y50</strain>
    </source>
</reference>
<dbReference type="Proteomes" id="UP001315860">
    <property type="component" value="Chromosome"/>
</dbReference>
<feature type="region of interest" description="Disordered" evidence="1">
    <location>
        <begin position="33"/>
        <end position="62"/>
    </location>
</feature>
<proteinExistence type="predicted"/>
<keyword evidence="4" id="KW-1185">Reference proteome</keyword>
<organism evidence="3 4">
    <name type="scientific">Aeromicrobium duanguangcaii</name>
    <dbReference type="NCBI Taxonomy" id="2968086"/>
    <lineage>
        <taxon>Bacteria</taxon>
        <taxon>Bacillati</taxon>
        <taxon>Actinomycetota</taxon>
        <taxon>Actinomycetes</taxon>
        <taxon>Propionibacteriales</taxon>
        <taxon>Nocardioidaceae</taxon>
        <taxon>Aeromicrobium</taxon>
    </lineage>
</organism>
<sequence>MNRRFTKGALLAAAAMTISLASPVAAQADESSSVSATLGQPTAVSSNAAPSGLTRNPADTPSVTRLTVNAGVLTSTGNTYVPARIDYNVPSGWSFGPTARLSANRKAKVETLYDGNYVKIPSAWGAGVYRLDTITFKSYDANPRVHVAPNAVNFRVRQGLYSGGGLRIVRKGSKLTFKVQKVRSFTGTKYVRVKTATVQVKKGKKWKKLKNVKLNKKGNKNFSIKKKGKRKYRLVIKTTNTIQGAKTGAIKI</sequence>
<dbReference type="RefSeq" id="WP_232419162.1">
    <property type="nucleotide sequence ID" value="NZ_CP101990.1"/>
</dbReference>